<reference evidence="11 12" key="1">
    <citation type="submission" date="2017-12" db="EMBL/GenBank/DDBJ databases">
        <title>Sequencing, de novo assembly and annotation of complete genome of a new Thraustochytrid species, strain FCC1311.</title>
        <authorList>
            <person name="Sedici K."/>
            <person name="Godart F."/>
            <person name="Aiese Cigliano R."/>
            <person name="Sanseverino W."/>
            <person name="Barakat M."/>
            <person name="Ortet P."/>
            <person name="Marechal E."/>
            <person name="Cagnac O."/>
            <person name="Amato A."/>
        </authorList>
    </citation>
    <scope>NUCLEOTIDE SEQUENCE [LARGE SCALE GENOMIC DNA]</scope>
</reference>
<evidence type="ECO:0000256" key="5">
    <source>
        <dbReference type="ARBA" id="ARBA00022970"/>
    </source>
</evidence>
<evidence type="ECO:0000256" key="10">
    <source>
        <dbReference type="SAM" id="SignalP"/>
    </source>
</evidence>
<keyword evidence="6 9" id="KW-1133">Transmembrane helix</keyword>
<keyword evidence="3" id="KW-0813">Transport</keyword>
<dbReference type="OrthoDB" id="6608471at2759"/>
<dbReference type="Proteomes" id="UP000241890">
    <property type="component" value="Unassembled WGS sequence"/>
</dbReference>
<feature type="transmembrane region" description="Helical" evidence="9">
    <location>
        <begin position="268"/>
        <end position="288"/>
    </location>
</feature>
<name>A0A2R5GB23_9STRA</name>
<evidence type="ECO:0000313" key="11">
    <source>
        <dbReference type="EMBL" id="GBG25311.1"/>
    </source>
</evidence>
<evidence type="ECO:0000256" key="1">
    <source>
        <dbReference type="ARBA" id="ARBA00004225"/>
    </source>
</evidence>
<keyword evidence="4 9" id="KW-0812">Transmembrane</keyword>
<dbReference type="InterPro" id="IPR004686">
    <property type="entry name" value="Mtc"/>
</dbReference>
<evidence type="ECO:0000313" key="12">
    <source>
        <dbReference type="Proteomes" id="UP000241890"/>
    </source>
</evidence>
<evidence type="ECO:0000256" key="9">
    <source>
        <dbReference type="SAM" id="Phobius"/>
    </source>
</evidence>
<keyword evidence="10" id="KW-0732">Signal</keyword>
<dbReference type="InParanoid" id="A0A2R5GB23"/>
<dbReference type="GO" id="GO:0005743">
    <property type="term" value="C:mitochondrial inner membrane"/>
    <property type="evidence" value="ECO:0007669"/>
    <property type="project" value="TreeGrafter"/>
</dbReference>
<comment type="caution">
    <text evidence="11">The sequence shown here is derived from an EMBL/GenBank/DDBJ whole genome shotgun (WGS) entry which is preliminary data.</text>
</comment>
<feature type="signal peptide" evidence="10">
    <location>
        <begin position="1"/>
        <end position="15"/>
    </location>
</feature>
<dbReference type="GO" id="GO:0015075">
    <property type="term" value="F:monoatomic ion transmembrane transporter activity"/>
    <property type="evidence" value="ECO:0007669"/>
    <property type="project" value="InterPro"/>
</dbReference>
<comment type="subcellular location">
    <subcellularLocation>
        <location evidence="1">Mitochondrion membrane</location>
        <topology evidence="1">Multi-pass membrane protein</topology>
    </subcellularLocation>
</comment>
<evidence type="ECO:0000256" key="3">
    <source>
        <dbReference type="ARBA" id="ARBA00022448"/>
    </source>
</evidence>
<dbReference type="PANTHER" id="PTHR11153">
    <property type="entry name" value="SIDEROFLEXIN"/>
    <property type="match status" value="1"/>
</dbReference>
<feature type="transmembrane region" description="Helical" evidence="9">
    <location>
        <begin position="174"/>
        <end position="195"/>
    </location>
</feature>
<dbReference type="PANTHER" id="PTHR11153:SF8">
    <property type="entry name" value="SIDEROFLEXIN-1"/>
    <property type="match status" value="1"/>
</dbReference>
<dbReference type="Pfam" id="PF03820">
    <property type="entry name" value="SFXNs"/>
    <property type="match status" value="1"/>
</dbReference>
<evidence type="ECO:0000256" key="8">
    <source>
        <dbReference type="ARBA" id="ARBA00023136"/>
    </source>
</evidence>
<evidence type="ECO:0000256" key="6">
    <source>
        <dbReference type="ARBA" id="ARBA00022989"/>
    </source>
</evidence>
<keyword evidence="7" id="KW-0496">Mitochondrion</keyword>
<keyword evidence="8 9" id="KW-0472">Membrane</keyword>
<organism evidence="11 12">
    <name type="scientific">Hondaea fermentalgiana</name>
    <dbReference type="NCBI Taxonomy" id="2315210"/>
    <lineage>
        <taxon>Eukaryota</taxon>
        <taxon>Sar</taxon>
        <taxon>Stramenopiles</taxon>
        <taxon>Bigyra</taxon>
        <taxon>Labyrinthulomycetes</taxon>
        <taxon>Thraustochytrida</taxon>
        <taxon>Thraustochytriidae</taxon>
        <taxon>Hondaea</taxon>
    </lineage>
</organism>
<proteinExistence type="inferred from homology"/>
<evidence type="ECO:0000256" key="2">
    <source>
        <dbReference type="ARBA" id="ARBA00005974"/>
    </source>
</evidence>
<dbReference type="AlphaFoldDB" id="A0A2R5GB23"/>
<sequence length="351" mass="37648">MLGVRSIMGASAAAAVGVVSVATVAKTVEEKFPAPKFSLQAERFDLSTMQGRFAKQLTNCDPSLLLAREQEIRAAEGLLRDFSEGKAANASNSQLWSARKLVEATVQPDTKEIIPRPFRMSGYVPFNGPVCVAMMASQSTPALLFWNWVNQSQNALVNYFNRNASSPTSNETLFISYSAAVGAALTMAFGLSQFISRRYSPARAAQLMKFVAFPSSVVASCSNCYIMRRPEIESGISILDKDGNTLADGARSSVAANKAVMETVLSRGILQIPVFFIPPLLMSIPPFSAASAAVAIPLTTMFTIASFGFGLPSTVAIFPQVGSVKVEELEPELREAVGSQPDGTVYYNKGL</sequence>
<feature type="chain" id="PRO_5015330337" evidence="10">
    <location>
        <begin position="16"/>
        <end position="351"/>
    </location>
</feature>
<accession>A0A2R5GB23</accession>
<keyword evidence="12" id="KW-1185">Reference proteome</keyword>
<protein>
    <submittedName>
        <fullName evidence="11">Sideroflexin-5</fullName>
    </submittedName>
</protein>
<comment type="similarity">
    <text evidence="2">Belongs to the sideroflexin family.</text>
</comment>
<evidence type="ECO:0000256" key="4">
    <source>
        <dbReference type="ARBA" id="ARBA00022692"/>
    </source>
</evidence>
<keyword evidence="5" id="KW-0029">Amino-acid transport</keyword>
<dbReference type="GO" id="GO:0140300">
    <property type="term" value="P:serine import into mitochondrion"/>
    <property type="evidence" value="ECO:0007669"/>
    <property type="project" value="TreeGrafter"/>
</dbReference>
<feature type="transmembrane region" description="Helical" evidence="9">
    <location>
        <begin position="294"/>
        <end position="318"/>
    </location>
</feature>
<dbReference type="EMBL" id="BEYU01000012">
    <property type="protein sequence ID" value="GBG25311.1"/>
    <property type="molecule type" value="Genomic_DNA"/>
</dbReference>
<evidence type="ECO:0000256" key="7">
    <source>
        <dbReference type="ARBA" id="ARBA00023128"/>
    </source>
</evidence>
<gene>
    <name evidence="11" type="ORF">FCC1311_015282</name>
</gene>